<evidence type="ECO:0000313" key="2">
    <source>
        <dbReference type="EMBL" id="NOU58504.1"/>
    </source>
</evidence>
<feature type="transmembrane region" description="Helical" evidence="1">
    <location>
        <begin position="39"/>
        <end position="58"/>
    </location>
</feature>
<protein>
    <submittedName>
        <fullName evidence="2">Uncharacterized protein</fullName>
    </submittedName>
</protein>
<keyword evidence="1" id="KW-1133">Transmembrane helix</keyword>
<dbReference type="RefSeq" id="WP_171593773.1">
    <property type="nucleotide sequence ID" value="NZ_RZNH01000002.1"/>
</dbReference>
<proteinExistence type="predicted"/>
<evidence type="ECO:0000313" key="3">
    <source>
        <dbReference type="Proteomes" id="UP000732105"/>
    </source>
</evidence>
<dbReference type="EMBL" id="RZNH01000002">
    <property type="protein sequence ID" value="NOU58504.1"/>
    <property type="molecule type" value="Genomic_DNA"/>
</dbReference>
<sequence>MEKPDLRIKNIMINGLVALHWAFVFFASFIWGFKLVSIAPPYSFIIQTLVFVLFAWPIKMYWINIYMDALVFKKQGFHPKLKSDFGVLLDNISDYKIEKIIFNFYWLVFKRENGKTIRRISSMSAKQFNFLSNKLAEKVKPKKNVNHRYLK</sequence>
<feature type="transmembrane region" description="Helical" evidence="1">
    <location>
        <begin position="12"/>
        <end position="33"/>
    </location>
</feature>
<keyword evidence="1" id="KW-0472">Membrane</keyword>
<organism evidence="2 3">
    <name type="scientific">Marinifilum caeruleilacunae</name>
    <dbReference type="NCBI Taxonomy" id="2499076"/>
    <lineage>
        <taxon>Bacteria</taxon>
        <taxon>Pseudomonadati</taxon>
        <taxon>Bacteroidota</taxon>
        <taxon>Bacteroidia</taxon>
        <taxon>Marinilabiliales</taxon>
        <taxon>Marinifilaceae</taxon>
    </lineage>
</organism>
<keyword evidence="1" id="KW-0812">Transmembrane</keyword>
<comment type="caution">
    <text evidence="2">The sequence shown here is derived from an EMBL/GenBank/DDBJ whole genome shotgun (WGS) entry which is preliminary data.</text>
</comment>
<reference evidence="2 3" key="1">
    <citation type="submission" date="2018-12" db="EMBL/GenBank/DDBJ databases">
        <title>Marinifilum JC070 sp. nov., a marine bacterium isolated from Yongle Blue Hole in the South China Sea.</title>
        <authorList>
            <person name="Fu T."/>
        </authorList>
    </citation>
    <scope>NUCLEOTIDE SEQUENCE [LARGE SCALE GENOMIC DNA]</scope>
    <source>
        <strain evidence="2 3">JC070</strain>
    </source>
</reference>
<evidence type="ECO:0000256" key="1">
    <source>
        <dbReference type="SAM" id="Phobius"/>
    </source>
</evidence>
<dbReference type="Proteomes" id="UP000732105">
    <property type="component" value="Unassembled WGS sequence"/>
</dbReference>
<name>A0ABX1WRE6_9BACT</name>
<keyword evidence="3" id="KW-1185">Reference proteome</keyword>
<accession>A0ABX1WRE6</accession>
<gene>
    <name evidence="2" type="ORF">ELS83_01650</name>
</gene>